<dbReference type="AlphaFoldDB" id="A0A9D4N5X4"/>
<proteinExistence type="predicted"/>
<sequence length="94" mass="11155">MPSSHLFNEAINIRALRPALNKDGVRYQFSHTWNLEIRDITLAYVLRPVELLYGLTRFRLFKKFTQFGVIIDLGIIHMSNYTDFNLYETILNIY</sequence>
<evidence type="ECO:0000313" key="1">
    <source>
        <dbReference type="EMBL" id="KAH3890313.1"/>
    </source>
</evidence>
<reference evidence="1" key="1">
    <citation type="journal article" date="2019" name="bioRxiv">
        <title>The Genome of the Zebra Mussel, Dreissena polymorpha: A Resource for Invasive Species Research.</title>
        <authorList>
            <person name="McCartney M.A."/>
            <person name="Auch B."/>
            <person name="Kono T."/>
            <person name="Mallez S."/>
            <person name="Zhang Y."/>
            <person name="Obille A."/>
            <person name="Becker A."/>
            <person name="Abrahante J.E."/>
            <person name="Garbe J."/>
            <person name="Badalamenti J.P."/>
            <person name="Herman A."/>
            <person name="Mangelson H."/>
            <person name="Liachko I."/>
            <person name="Sullivan S."/>
            <person name="Sone E.D."/>
            <person name="Koren S."/>
            <person name="Silverstein K.A.T."/>
            <person name="Beckman K.B."/>
            <person name="Gohl D.M."/>
        </authorList>
    </citation>
    <scope>NUCLEOTIDE SEQUENCE</scope>
    <source>
        <strain evidence="1">Duluth1</strain>
        <tissue evidence="1">Whole animal</tissue>
    </source>
</reference>
<evidence type="ECO:0000313" key="2">
    <source>
        <dbReference type="Proteomes" id="UP000828390"/>
    </source>
</evidence>
<gene>
    <name evidence="1" type="ORF">DPMN_014389</name>
</gene>
<organism evidence="1 2">
    <name type="scientific">Dreissena polymorpha</name>
    <name type="common">Zebra mussel</name>
    <name type="synonym">Mytilus polymorpha</name>
    <dbReference type="NCBI Taxonomy" id="45954"/>
    <lineage>
        <taxon>Eukaryota</taxon>
        <taxon>Metazoa</taxon>
        <taxon>Spiralia</taxon>
        <taxon>Lophotrochozoa</taxon>
        <taxon>Mollusca</taxon>
        <taxon>Bivalvia</taxon>
        <taxon>Autobranchia</taxon>
        <taxon>Heteroconchia</taxon>
        <taxon>Euheterodonta</taxon>
        <taxon>Imparidentia</taxon>
        <taxon>Neoheterodontei</taxon>
        <taxon>Myida</taxon>
        <taxon>Dreissenoidea</taxon>
        <taxon>Dreissenidae</taxon>
        <taxon>Dreissena</taxon>
    </lineage>
</organism>
<reference evidence="1" key="2">
    <citation type="submission" date="2020-11" db="EMBL/GenBank/DDBJ databases">
        <authorList>
            <person name="McCartney M.A."/>
            <person name="Auch B."/>
            <person name="Kono T."/>
            <person name="Mallez S."/>
            <person name="Becker A."/>
            <person name="Gohl D.M."/>
            <person name="Silverstein K.A.T."/>
            <person name="Koren S."/>
            <person name="Bechman K.B."/>
            <person name="Herman A."/>
            <person name="Abrahante J.E."/>
            <person name="Garbe J."/>
        </authorList>
    </citation>
    <scope>NUCLEOTIDE SEQUENCE</scope>
    <source>
        <strain evidence="1">Duluth1</strain>
        <tissue evidence="1">Whole animal</tissue>
    </source>
</reference>
<dbReference type="Proteomes" id="UP000828390">
    <property type="component" value="Unassembled WGS sequence"/>
</dbReference>
<keyword evidence="2" id="KW-1185">Reference proteome</keyword>
<name>A0A9D4N5X4_DREPO</name>
<dbReference type="EMBL" id="JAIWYP010000001">
    <property type="protein sequence ID" value="KAH3890313.1"/>
    <property type="molecule type" value="Genomic_DNA"/>
</dbReference>
<protein>
    <submittedName>
        <fullName evidence="1">Uncharacterized protein</fullName>
    </submittedName>
</protein>
<accession>A0A9D4N5X4</accession>
<comment type="caution">
    <text evidence="1">The sequence shown here is derived from an EMBL/GenBank/DDBJ whole genome shotgun (WGS) entry which is preliminary data.</text>
</comment>